<dbReference type="Proteomes" id="UP000657574">
    <property type="component" value="Unassembled WGS sequence"/>
</dbReference>
<dbReference type="EMBL" id="BMQA01000104">
    <property type="protein sequence ID" value="GGJ68402.1"/>
    <property type="molecule type" value="Genomic_DNA"/>
</dbReference>
<dbReference type="AlphaFoldDB" id="A0A917PA82"/>
<reference evidence="1" key="1">
    <citation type="journal article" date="2014" name="Int. J. Syst. Evol. Microbiol.">
        <title>Complete genome sequence of Corynebacterium casei LMG S-19264T (=DSM 44701T), isolated from a smear-ripened cheese.</title>
        <authorList>
            <consortium name="US DOE Joint Genome Institute (JGI-PGF)"/>
            <person name="Walter F."/>
            <person name="Albersmeier A."/>
            <person name="Kalinowski J."/>
            <person name="Ruckert C."/>
        </authorList>
    </citation>
    <scope>NUCLEOTIDE SEQUENCE</scope>
    <source>
        <strain evidence="1">JCM 3086</strain>
    </source>
</reference>
<organism evidence="1 2">
    <name type="scientific">Streptomyces brasiliensis</name>
    <dbReference type="NCBI Taxonomy" id="1954"/>
    <lineage>
        <taxon>Bacteria</taxon>
        <taxon>Bacillati</taxon>
        <taxon>Actinomycetota</taxon>
        <taxon>Actinomycetes</taxon>
        <taxon>Kitasatosporales</taxon>
        <taxon>Streptomycetaceae</taxon>
        <taxon>Streptomyces</taxon>
    </lineage>
</organism>
<sequence length="82" mass="8447">MCAQGVAAAVELESQARQDTGMTPEEWMVSNEPRMETIRTAVAGAGCLLGDASGTVSTARVRSAAGAGRPGALLRCGVVRRQ</sequence>
<comment type="caution">
    <text evidence="1">The sequence shown here is derived from an EMBL/GenBank/DDBJ whole genome shotgun (WGS) entry which is preliminary data.</text>
</comment>
<name>A0A917PA82_9ACTN</name>
<reference evidence="1" key="2">
    <citation type="submission" date="2020-09" db="EMBL/GenBank/DDBJ databases">
        <authorList>
            <person name="Sun Q."/>
            <person name="Ohkuma M."/>
        </authorList>
    </citation>
    <scope>NUCLEOTIDE SEQUENCE</scope>
    <source>
        <strain evidence="1">JCM 3086</strain>
    </source>
</reference>
<evidence type="ECO:0000313" key="1">
    <source>
        <dbReference type="EMBL" id="GGJ68402.1"/>
    </source>
</evidence>
<accession>A0A917PA82</accession>
<evidence type="ECO:0000313" key="2">
    <source>
        <dbReference type="Proteomes" id="UP000657574"/>
    </source>
</evidence>
<proteinExistence type="predicted"/>
<protein>
    <submittedName>
        <fullName evidence="1">Uncharacterized protein</fullName>
    </submittedName>
</protein>
<keyword evidence="2" id="KW-1185">Reference proteome</keyword>
<gene>
    <name evidence="1" type="ORF">GCM10010121_093950</name>
</gene>